<dbReference type="GO" id="GO:0003964">
    <property type="term" value="F:RNA-directed DNA polymerase activity"/>
    <property type="evidence" value="ECO:0007669"/>
    <property type="project" value="UniProtKB-KW"/>
</dbReference>
<dbReference type="InterPro" id="IPR043502">
    <property type="entry name" value="DNA/RNA_pol_sf"/>
</dbReference>
<gene>
    <name evidence="10" type="ORF">HFQ381_LOCUS32527</name>
    <name evidence="8" type="ORF">TIS948_LOCUS22258</name>
    <name evidence="9" type="ORF">UJA718_LOCUS30192</name>
</gene>
<feature type="domain" description="Reverse transcriptase RNase H-like" evidence="7">
    <location>
        <begin position="4"/>
        <end position="55"/>
    </location>
</feature>
<keyword evidence="1" id="KW-0808">Transferase</keyword>
<evidence type="ECO:0000256" key="1">
    <source>
        <dbReference type="ARBA" id="ARBA00022679"/>
    </source>
</evidence>
<organism evidence="10 11">
    <name type="scientific">Rotaria socialis</name>
    <dbReference type="NCBI Taxonomy" id="392032"/>
    <lineage>
        <taxon>Eukaryota</taxon>
        <taxon>Metazoa</taxon>
        <taxon>Spiralia</taxon>
        <taxon>Gnathifera</taxon>
        <taxon>Rotifera</taxon>
        <taxon>Eurotatoria</taxon>
        <taxon>Bdelloidea</taxon>
        <taxon>Philodinida</taxon>
        <taxon>Philodinidae</taxon>
        <taxon>Rotaria</taxon>
    </lineage>
</organism>
<evidence type="ECO:0000256" key="6">
    <source>
        <dbReference type="ARBA" id="ARBA00022918"/>
    </source>
</evidence>
<dbReference type="Pfam" id="PF17917">
    <property type="entry name" value="RT_RNaseH"/>
    <property type="match status" value="1"/>
</dbReference>
<dbReference type="OrthoDB" id="425619at2759"/>
<dbReference type="GO" id="GO:0004519">
    <property type="term" value="F:endonuclease activity"/>
    <property type="evidence" value="ECO:0007669"/>
    <property type="project" value="UniProtKB-KW"/>
</dbReference>
<dbReference type="EMBL" id="CAJOBP010011617">
    <property type="protein sequence ID" value="CAF4567644.1"/>
    <property type="molecule type" value="Genomic_DNA"/>
</dbReference>
<proteinExistence type="predicted"/>
<evidence type="ECO:0000256" key="4">
    <source>
        <dbReference type="ARBA" id="ARBA00022759"/>
    </source>
</evidence>
<dbReference type="PANTHER" id="PTHR34072:SF58">
    <property type="entry name" value="DNA (CYTOSINE-5-)-METHYLTRANSFERASE"/>
    <property type="match status" value="1"/>
</dbReference>
<keyword evidence="6" id="KW-0695">RNA-directed DNA polymerase</keyword>
<keyword evidence="3" id="KW-0540">Nuclease</keyword>
<reference evidence="10" key="1">
    <citation type="submission" date="2021-02" db="EMBL/GenBank/DDBJ databases">
        <authorList>
            <person name="Nowell W R."/>
        </authorList>
    </citation>
    <scope>NUCLEOTIDE SEQUENCE</scope>
</reference>
<dbReference type="EMBL" id="CAJNXB010003823">
    <property type="protein sequence ID" value="CAF3339860.1"/>
    <property type="molecule type" value="Genomic_DNA"/>
</dbReference>
<keyword evidence="2" id="KW-0548">Nucleotidyltransferase</keyword>
<comment type="caution">
    <text evidence="10">The sequence shown here is derived from an EMBL/GenBank/DDBJ whole genome shotgun (WGS) entry which is preliminary data.</text>
</comment>
<evidence type="ECO:0000313" key="12">
    <source>
        <dbReference type="Proteomes" id="UP000663873"/>
    </source>
</evidence>
<keyword evidence="5" id="KW-0378">Hydrolase</keyword>
<evidence type="ECO:0000313" key="9">
    <source>
        <dbReference type="EMBL" id="CAF4567644.1"/>
    </source>
</evidence>
<dbReference type="GO" id="GO:0016787">
    <property type="term" value="F:hydrolase activity"/>
    <property type="evidence" value="ECO:0007669"/>
    <property type="project" value="UniProtKB-KW"/>
</dbReference>
<dbReference type="Proteomes" id="UP000663851">
    <property type="component" value="Unassembled WGS sequence"/>
</dbReference>
<evidence type="ECO:0000256" key="2">
    <source>
        <dbReference type="ARBA" id="ARBA00022695"/>
    </source>
</evidence>
<evidence type="ECO:0000313" key="10">
    <source>
        <dbReference type="EMBL" id="CAF4581235.1"/>
    </source>
</evidence>
<dbReference type="AlphaFoldDB" id="A0A821AJ83"/>
<dbReference type="CDD" id="cd09274">
    <property type="entry name" value="RNase_HI_RT_Ty3"/>
    <property type="match status" value="1"/>
</dbReference>
<keyword evidence="4" id="KW-0255">Endonuclease</keyword>
<dbReference type="InterPro" id="IPR041373">
    <property type="entry name" value="RT_RNaseH"/>
</dbReference>
<keyword evidence="12" id="KW-1185">Reference proteome</keyword>
<dbReference type="SUPFAM" id="SSF56672">
    <property type="entry name" value="DNA/RNA polymerases"/>
    <property type="match status" value="1"/>
</dbReference>
<dbReference type="Proteomes" id="UP000663825">
    <property type="component" value="Unassembled WGS sequence"/>
</dbReference>
<evidence type="ECO:0000256" key="3">
    <source>
        <dbReference type="ARBA" id="ARBA00022722"/>
    </source>
</evidence>
<name>A0A821AJ83_9BILA</name>
<dbReference type="EMBL" id="CAJOBO010008125">
    <property type="protein sequence ID" value="CAF4581235.1"/>
    <property type="molecule type" value="Genomic_DNA"/>
</dbReference>
<evidence type="ECO:0000313" key="8">
    <source>
        <dbReference type="EMBL" id="CAF3339860.1"/>
    </source>
</evidence>
<sequence length="122" mass="14422">MRSTIVIVWATKYFRPYLEGNKIYIRSDCKALEWMRTAKDVTGRLARWAMKLSTYQIEEIKYRPGKLNANADSLSRNPLPIDDINQYEVSAIETAVNIWQNTYILNDIKKRTRSRLEIKTNY</sequence>
<dbReference type="PANTHER" id="PTHR34072">
    <property type="entry name" value="ENZYMATIC POLYPROTEIN-RELATED"/>
    <property type="match status" value="1"/>
</dbReference>
<evidence type="ECO:0000256" key="5">
    <source>
        <dbReference type="ARBA" id="ARBA00022801"/>
    </source>
</evidence>
<accession>A0A821AJ83</accession>
<dbReference type="Proteomes" id="UP000663873">
    <property type="component" value="Unassembled WGS sequence"/>
</dbReference>
<evidence type="ECO:0000259" key="7">
    <source>
        <dbReference type="Pfam" id="PF17917"/>
    </source>
</evidence>
<protein>
    <recommendedName>
        <fullName evidence="7">Reverse transcriptase RNase H-like domain-containing protein</fullName>
    </recommendedName>
</protein>
<evidence type="ECO:0000313" key="11">
    <source>
        <dbReference type="Proteomes" id="UP000663851"/>
    </source>
</evidence>